<protein>
    <submittedName>
        <fullName evidence="2">Uncharacterized protein</fullName>
    </submittedName>
</protein>
<dbReference type="EMBL" id="QKWP01000303">
    <property type="protein sequence ID" value="RIB22578.1"/>
    <property type="molecule type" value="Genomic_DNA"/>
</dbReference>
<evidence type="ECO:0000313" key="3">
    <source>
        <dbReference type="Proteomes" id="UP000266673"/>
    </source>
</evidence>
<keyword evidence="3" id="KW-1185">Reference proteome</keyword>
<dbReference type="OrthoDB" id="2446113at2759"/>
<accession>A0A397VL59</accession>
<dbReference type="AlphaFoldDB" id="A0A397VL59"/>
<comment type="caution">
    <text evidence="2">The sequence shown here is derived from an EMBL/GenBank/DDBJ whole genome shotgun (WGS) entry which is preliminary data.</text>
</comment>
<reference evidence="2 3" key="1">
    <citation type="submission" date="2018-06" db="EMBL/GenBank/DDBJ databases">
        <title>Comparative genomics reveals the genomic features of Rhizophagus irregularis, R. cerebriforme, R. diaphanum and Gigaspora rosea, and their symbiotic lifestyle signature.</title>
        <authorList>
            <person name="Morin E."/>
            <person name="San Clemente H."/>
            <person name="Chen E.C.H."/>
            <person name="De La Providencia I."/>
            <person name="Hainaut M."/>
            <person name="Kuo A."/>
            <person name="Kohler A."/>
            <person name="Murat C."/>
            <person name="Tang N."/>
            <person name="Roy S."/>
            <person name="Loubradou J."/>
            <person name="Henrissat B."/>
            <person name="Grigoriev I.V."/>
            <person name="Corradi N."/>
            <person name="Roux C."/>
            <person name="Martin F.M."/>
        </authorList>
    </citation>
    <scope>NUCLEOTIDE SEQUENCE [LARGE SCALE GENOMIC DNA]</scope>
    <source>
        <strain evidence="2 3">DAOM 194757</strain>
    </source>
</reference>
<evidence type="ECO:0000313" key="2">
    <source>
        <dbReference type="EMBL" id="RIB22578.1"/>
    </source>
</evidence>
<feature type="region of interest" description="Disordered" evidence="1">
    <location>
        <begin position="32"/>
        <end position="53"/>
    </location>
</feature>
<dbReference type="Proteomes" id="UP000266673">
    <property type="component" value="Unassembled WGS sequence"/>
</dbReference>
<proteinExistence type="predicted"/>
<feature type="compositionally biased region" description="Basic and acidic residues" evidence="1">
    <location>
        <begin position="32"/>
        <end position="45"/>
    </location>
</feature>
<evidence type="ECO:0000256" key="1">
    <source>
        <dbReference type="SAM" id="MobiDB-lite"/>
    </source>
</evidence>
<name>A0A397VL59_9GLOM</name>
<sequence>MTSVNTTQSRKGKKTLSDLALDALELPIHDNTQDRRTRVEDAPEDRVDDLEYLGVQEVNVESKKERTSKNSKRTKK</sequence>
<gene>
    <name evidence="2" type="ORF">C2G38_2075263</name>
</gene>
<organism evidence="2 3">
    <name type="scientific">Gigaspora rosea</name>
    <dbReference type="NCBI Taxonomy" id="44941"/>
    <lineage>
        <taxon>Eukaryota</taxon>
        <taxon>Fungi</taxon>
        <taxon>Fungi incertae sedis</taxon>
        <taxon>Mucoromycota</taxon>
        <taxon>Glomeromycotina</taxon>
        <taxon>Glomeromycetes</taxon>
        <taxon>Diversisporales</taxon>
        <taxon>Gigasporaceae</taxon>
        <taxon>Gigaspora</taxon>
    </lineage>
</organism>